<feature type="transmembrane region" description="Helical" evidence="1">
    <location>
        <begin position="139"/>
        <end position="172"/>
    </location>
</feature>
<protein>
    <submittedName>
        <fullName evidence="2">Uncharacterized protein</fullName>
    </submittedName>
</protein>
<name>A0A918NF69_9GAMM</name>
<feature type="transmembrane region" description="Helical" evidence="1">
    <location>
        <begin position="40"/>
        <end position="59"/>
    </location>
</feature>
<keyword evidence="3" id="KW-1185">Reference proteome</keyword>
<keyword evidence="1" id="KW-1133">Transmembrane helix</keyword>
<dbReference type="RefSeq" id="WP_189610735.1">
    <property type="nucleotide sequence ID" value="NZ_BMXR01000008.1"/>
</dbReference>
<evidence type="ECO:0000313" key="2">
    <source>
        <dbReference type="EMBL" id="GGX62737.1"/>
    </source>
</evidence>
<comment type="caution">
    <text evidence="2">The sequence shown here is derived from an EMBL/GenBank/DDBJ whole genome shotgun (WGS) entry which is preliminary data.</text>
</comment>
<keyword evidence="1" id="KW-0472">Membrane</keyword>
<dbReference type="Proteomes" id="UP000626148">
    <property type="component" value="Unassembled WGS sequence"/>
</dbReference>
<feature type="transmembrane region" description="Helical" evidence="1">
    <location>
        <begin position="66"/>
        <end position="85"/>
    </location>
</feature>
<reference evidence="2" key="2">
    <citation type="submission" date="2020-09" db="EMBL/GenBank/DDBJ databases">
        <authorList>
            <person name="Sun Q."/>
            <person name="Kim S."/>
        </authorList>
    </citation>
    <scope>NUCLEOTIDE SEQUENCE</scope>
    <source>
        <strain evidence="2">KCTC 22169</strain>
    </source>
</reference>
<keyword evidence="1" id="KW-0812">Transmembrane</keyword>
<feature type="transmembrane region" description="Helical" evidence="1">
    <location>
        <begin position="105"/>
        <end position="127"/>
    </location>
</feature>
<evidence type="ECO:0000313" key="3">
    <source>
        <dbReference type="Proteomes" id="UP000626148"/>
    </source>
</evidence>
<evidence type="ECO:0000256" key="1">
    <source>
        <dbReference type="SAM" id="Phobius"/>
    </source>
</evidence>
<gene>
    <name evidence="2" type="ORF">GCM10007392_33300</name>
</gene>
<accession>A0A918NF69</accession>
<dbReference type="EMBL" id="BMXR01000008">
    <property type="protein sequence ID" value="GGX62737.1"/>
    <property type="molecule type" value="Genomic_DNA"/>
</dbReference>
<dbReference type="AlphaFoldDB" id="A0A918NF69"/>
<reference evidence="2" key="1">
    <citation type="journal article" date="2014" name="Int. J. Syst. Evol. Microbiol.">
        <title>Complete genome sequence of Corynebacterium casei LMG S-19264T (=DSM 44701T), isolated from a smear-ripened cheese.</title>
        <authorList>
            <consortium name="US DOE Joint Genome Institute (JGI-PGF)"/>
            <person name="Walter F."/>
            <person name="Albersmeier A."/>
            <person name="Kalinowski J."/>
            <person name="Ruckert C."/>
        </authorList>
    </citation>
    <scope>NUCLEOTIDE SEQUENCE</scope>
    <source>
        <strain evidence="2">KCTC 22169</strain>
    </source>
</reference>
<proteinExistence type="predicted"/>
<feature type="transmembrane region" description="Helical" evidence="1">
    <location>
        <begin position="178"/>
        <end position="196"/>
    </location>
</feature>
<sequence>MTDDEPSTPTAEPTMLHERAADNLRYIRETMESTGRFTELSGLGYVLIGLSAVLAWLAAVRFAQEAWLSVWMFEFAVATAIGLWFTARKAVGAGVTLWDRSARKLLLAFSPPMAAGGLFTVVLYPTGDVALIQGIWLSLYGVSVITGGLFSVGIVPVMGLGFMAAGAVALLWPATTGWMMLLGFGGLHGLFGVLIWRRYGG</sequence>
<organism evidence="2 3">
    <name type="scientific">Saccharospirillum salsuginis</name>
    <dbReference type="NCBI Taxonomy" id="418750"/>
    <lineage>
        <taxon>Bacteria</taxon>
        <taxon>Pseudomonadati</taxon>
        <taxon>Pseudomonadota</taxon>
        <taxon>Gammaproteobacteria</taxon>
        <taxon>Oceanospirillales</taxon>
        <taxon>Saccharospirillaceae</taxon>
        <taxon>Saccharospirillum</taxon>
    </lineage>
</organism>